<accession>A0ABX9Q7B8</accession>
<gene>
    <name evidence="1" type="ORF">D7Y13_34480</name>
</gene>
<organism evidence="1 2">
    <name type="scientific">Corallococcus praedator</name>
    <dbReference type="NCBI Taxonomy" id="2316724"/>
    <lineage>
        <taxon>Bacteria</taxon>
        <taxon>Pseudomonadati</taxon>
        <taxon>Myxococcota</taxon>
        <taxon>Myxococcia</taxon>
        <taxon>Myxococcales</taxon>
        <taxon>Cystobacterineae</taxon>
        <taxon>Myxococcaceae</taxon>
        <taxon>Corallococcus</taxon>
    </lineage>
</organism>
<feature type="non-terminal residue" evidence="1">
    <location>
        <position position="1"/>
    </location>
</feature>
<reference evidence="1 2" key="1">
    <citation type="submission" date="2018-09" db="EMBL/GenBank/DDBJ databases">
        <authorList>
            <person name="Livingstone P.G."/>
            <person name="Whitworth D.E."/>
        </authorList>
    </citation>
    <scope>NUCLEOTIDE SEQUENCE [LARGE SCALE GENOMIC DNA]</scope>
    <source>
        <strain evidence="1 2">CA031B</strain>
    </source>
</reference>
<keyword evidence="2" id="KW-1185">Reference proteome</keyword>
<comment type="caution">
    <text evidence="1">The sequence shown here is derived from an EMBL/GenBank/DDBJ whole genome shotgun (WGS) entry which is preliminary data.</text>
</comment>
<sequence>AMLADWLADYEAWVARDVGLSWRRECLSARRKASPVAAEELSNAWRRMAVRVRATDAQVQHRTAPMLGA</sequence>
<name>A0ABX9Q7B8_9BACT</name>
<dbReference type="EMBL" id="RAWI01000410">
    <property type="protein sequence ID" value="RKH93420.1"/>
    <property type="molecule type" value="Genomic_DNA"/>
</dbReference>
<protein>
    <submittedName>
        <fullName evidence="1">Uncharacterized protein</fullName>
    </submittedName>
</protein>
<evidence type="ECO:0000313" key="2">
    <source>
        <dbReference type="Proteomes" id="UP000278907"/>
    </source>
</evidence>
<proteinExistence type="predicted"/>
<dbReference type="Proteomes" id="UP000278907">
    <property type="component" value="Unassembled WGS sequence"/>
</dbReference>
<evidence type="ECO:0000313" key="1">
    <source>
        <dbReference type="EMBL" id="RKH93420.1"/>
    </source>
</evidence>